<evidence type="ECO:0000256" key="6">
    <source>
        <dbReference type="ARBA" id="ARBA00023239"/>
    </source>
</evidence>
<dbReference type="Pfam" id="PF00078">
    <property type="entry name" value="RVT_1"/>
    <property type="match status" value="1"/>
</dbReference>
<dbReference type="InterPro" id="IPR000477">
    <property type="entry name" value="RT_dom"/>
</dbReference>
<feature type="region of interest" description="Disordered" evidence="10">
    <location>
        <begin position="1"/>
        <end position="54"/>
    </location>
</feature>
<organism evidence="12 13">
    <name type="scientific">Vitis vinifera</name>
    <name type="common">Grape</name>
    <dbReference type="NCBI Taxonomy" id="29760"/>
    <lineage>
        <taxon>Eukaryota</taxon>
        <taxon>Viridiplantae</taxon>
        <taxon>Streptophyta</taxon>
        <taxon>Embryophyta</taxon>
        <taxon>Tracheophyta</taxon>
        <taxon>Spermatophyta</taxon>
        <taxon>Magnoliopsida</taxon>
        <taxon>eudicotyledons</taxon>
        <taxon>Gunneridae</taxon>
        <taxon>Pentapetalae</taxon>
        <taxon>rosids</taxon>
        <taxon>Vitales</taxon>
        <taxon>Vitaceae</taxon>
        <taxon>Viteae</taxon>
        <taxon>Vitis</taxon>
    </lineage>
</organism>
<feature type="compositionally biased region" description="Low complexity" evidence="10">
    <location>
        <begin position="25"/>
        <end position="37"/>
    </location>
</feature>
<comment type="catalytic activity">
    <reaction evidence="9">
        <text>2'-deoxyribonucleotide-(2'-deoxyribose 5'-phosphate)-2'-deoxyribonucleotide-DNA = a 3'-end 2'-deoxyribonucleotide-(2,3-dehydro-2,3-deoxyribose 5'-phosphate)-DNA + a 5'-end 5'-phospho-2'-deoxyribonucleoside-DNA + H(+)</text>
        <dbReference type="Rhea" id="RHEA:66592"/>
        <dbReference type="Rhea" id="RHEA-COMP:13180"/>
        <dbReference type="Rhea" id="RHEA-COMP:16897"/>
        <dbReference type="Rhea" id="RHEA-COMP:17067"/>
        <dbReference type="ChEBI" id="CHEBI:15378"/>
        <dbReference type="ChEBI" id="CHEBI:136412"/>
        <dbReference type="ChEBI" id="CHEBI:157695"/>
        <dbReference type="ChEBI" id="CHEBI:167181"/>
        <dbReference type="EC" id="4.2.99.18"/>
    </reaction>
</comment>
<evidence type="ECO:0000313" key="12">
    <source>
        <dbReference type="EMBL" id="WKA09401.1"/>
    </source>
</evidence>
<dbReference type="PANTHER" id="PTHR10242:SF2">
    <property type="entry name" value="N-GLYCOSYLASE_DNA LYASE"/>
    <property type="match status" value="1"/>
</dbReference>
<dbReference type="SUPFAM" id="SSF56672">
    <property type="entry name" value="DNA/RNA polymerases"/>
    <property type="match status" value="1"/>
</dbReference>
<keyword evidence="6" id="KW-0456">Lyase</keyword>
<feature type="compositionally biased region" description="Pro residues" evidence="10">
    <location>
        <begin position="7"/>
        <end position="17"/>
    </location>
</feature>
<accession>A0ABY9DR40</accession>
<keyword evidence="4" id="KW-0378">Hydrolase</keyword>
<evidence type="ECO:0000256" key="9">
    <source>
        <dbReference type="ARBA" id="ARBA00044632"/>
    </source>
</evidence>
<dbReference type="EC" id="4.2.99.18" evidence="2"/>
<evidence type="ECO:0000313" key="13">
    <source>
        <dbReference type="Proteomes" id="UP001227230"/>
    </source>
</evidence>
<keyword evidence="3" id="KW-0227">DNA damage</keyword>
<sequence>MKRRRPIPQPPSTPPTPTLLKTLVSNSKPTSNSSKKPMILIKTPQTPPPTTPISPKWVPLNIAKSELSLALTFPTGQTFRWKQTTPLQYTGVIGSHLISLKHLQNGDVAYLIHQSPSEENARSALLDFLNVGISLSEMWEVFKASDSRFAELAQYLGGARVLRQDPLECLIQFLCSSNNNIGRITKMVDFVSSLGNYLGSVGGFDFYEFPSLDRLSMVSEEDFREAGFGYRAKYIIGTVKALQSKSGGGIEWLASLREMDLQEVVDALSTLPGVGPKVAACIALFSLDQHHAIPVDTHVWQERVACKKEAKEVYAKWVELEETHWRQVSRELWLKAGDRNTRYFHRMASAHRRVNHMDRIKINGITMTEEREIREGIVNAFMQQFSESPEWKADIGSLSFNQICVQEAEMLEAPFCEGEVQTALMEMNGDKAPGPDGFSVFFWQCWLDFVKEEILEFFKEFHDQNTFLKSINNTFLVLIPKKGGVEEFGDFRPISLLGGLYKMLAKVLANRLKKVIDKVVSHDQNAFVKGRQILDASLIANEVIDNWKKKGDKGVICKLDIEKAYDSINWQFLLKVMEKMGFGAKWLRWMWWCISTARFSVMVNGTPAGFFPSSKGLHQGDPLSPYLFVMGMEVLSVLIRRAMEGGFISGCKIQRNRGRAVHIAHLLFADDTIVFCEAKKEYLTNLSWILFWFEAASGLKINLAKSEVIPVGEVQRIEELAVELGCRVGKLPSVYLGLPLGVPNKAAYGWDGIEEKMRRRLALWKSQYISKGGRITLIKSTMGSMPVYQMSLFRMPMSVARRLEKLQRDFLWGGGGGLMERKTHLVKWGVVCGDKENGGLGIRKLAIMNKALLGKWTWRFASDKEALWKHVLEAKYGQEDHGWRTKKAVGACGVGVWKEILKEAGGCWDKMGFKVGKGNKISFWTDVWCGDSALSQRYLIPELAGARLTPKLCSRVADAFVSKYGKYAGWAQTLLFIAELPSQKTILPPKFWAIEENKDTNIKASTTGKVGYSAMSVMRLIRSGDDGAANVNVEVPGAHHSTAVGGQNAETQPPEQY</sequence>
<dbReference type="EMBL" id="CP126665">
    <property type="protein sequence ID" value="WKA09401.1"/>
    <property type="molecule type" value="Genomic_DNA"/>
</dbReference>
<dbReference type="SUPFAM" id="SSF55945">
    <property type="entry name" value="TATA-box binding protein-like"/>
    <property type="match status" value="1"/>
</dbReference>
<keyword evidence="7" id="KW-0511">Multifunctional enzyme</keyword>
<evidence type="ECO:0000256" key="7">
    <source>
        <dbReference type="ARBA" id="ARBA00023268"/>
    </source>
</evidence>
<dbReference type="InterPro" id="IPR003265">
    <property type="entry name" value="HhH-GPD_domain"/>
</dbReference>
<reference evidence="12 13" key="1">
    <citation type="journal article" date="2023" name="Hortic Res">
        <title>The complete reference genome for grapevine (Vitis vinifera L.) genetics and breeding.</title>
        <authorList>
            <person name="Shi X."/>
            <person name="Cao S."/>
            <person name="Wang X."/>
            <person name="Huang S."/>
            <person name="Wang Y."/>
            <person name="Liu Z."/>
            <person name="Liu W."/>
            <person name="Leng X."/>
            <person name="Peng Y."/>
            <person name="Wang N."/>
            <person name="Wang Y."/>
            <person name="Ma Z."/>
            <person name="Xu X."/>
            <person name="Zhang F."/>
            <person name="Xue H."/>
            <person name="Zhong H."/>
            <person name="Wang Y."/>
            <person name="Zhang K."/>
            <person name="Velt A."/>
            <person name="Avia K."/>
            <person name="Holtgrawe D."/>
            <person name="Grimplet J."/>
            <person name="Matus J.T."/>
            <person name="Ware D."/>
            <person name="Wu X."/>
            <person name="Wang H."/>
            <person name="Liu C."/>
            <person name="Fang Y."/>
            <person name="Rustenholz C."/>
            <person name="Cheng Z."/>
            <person name="Xiao H."/>
            <person name="Zhou Y."/>
        </authorList>
    </citation>
    <scope>NUCLEOTIDE SEQUENCE [LARGE SCALE GENOMIC DNA]</scope>
    <source>
        <strain evidence="13">cv. Pinot noir / PN40024</strain>
        <tissue evidence="12">Leaf</tissue>
    </source>
</reference>
<evidence type="ECO:0000256" key="2">
    <source>
        <dbReference type="ARBA" id="ARBA00012720"/>
    </source>
</evidence>
<dbReference type="Pfam" id="PF07934">
    <property type="entry name" value="OGG_N"/>
    <property type="match status" value="1"/>
</dbReference>
<name>A0ABY9DR40_VITVI</name>
<evidence type="ECO:0000256" key="1">
    <source>
        <dbReference type="ARBA" id="ARBA00010679"/>
    </source>
</evidence>
<dbReference type="InterPro" id="IPR011257">
    <property type="entry name" value="DNA_glycosylase"/>
</dbReference>
<dbReference type="Proteomes" id="UP001227230">
    <property type="component" value="Chromosome 18"/>
</dbReference>
<evidence type="ECO:0000256" key="8">
    <source>
        <dbReference type="ARBA" id="ARBA00023295"/>
    </source>
</evidence>
<keyword evidence="13" id="KW-1185">Reference proteome</keyword>
<dbReference type="CDD" id="cd00056">
    <property type="entry name" value="ENDO3c"/>
    <property type="match status" value="1"/>
</dbReference>
<comment type="similarity">
    <text evidence="1">Belongs to the type-1 OGG1 family.</text>
</comment>
<keyword evidence="5" id="KW-0234">DNA repair</keyword>
<gene>
    <name evidence="12" type="ORF">VitviT2T_027053</name>
</gene>
<dbReference type="Gene3D" id="1.10.340.30">
    <property type="entry name" value="Hypothetical protein, domain 2"/>
    <property type="match status" value="1"/>
</dbReference>
<keyword evidence="8" id="KW-0326">Glycosidase</keyword>
<evidence type="ECO:0000256" key="5">
    <source>
        <dbReference type="ARBA" id="ARBA00023204"/>
    </source>
</evidence>
<dbReference type="CDD" id="cd01650">
    <property type="entry name" value="RT_nLTR_like"/>
    <property type="match status" value="1"/>
</dbReference>
<evidence type="ECO:0000256" key="3">
    <source>
        <dbReference type="ARBA" id="ARBA00022763"/>
    </source>
</evidence>
<protein>
    <recommendedName>
        <fullName evidence="2">DNA-(apurinic or apyrimidinic site) lyase</fullName>
        <ecNumber evidence="2">4.2.99.18</ecNumber>
    </recommendedName>
</protein>
<dbReference type="Gene3D" id="1.10.1670.10">
    <property type="entry name" value="Helix-hairpin-Helix base-excision DNA repair enzymes (C-terminal)"/>
    <property type="match status" value="1"/>
</dbReference>
<dbReference type="InterPro" id="IPR023170">
    <property type="entry name" value="HhH_base_excis_C"/>
</dbReference>
<dbReference type="PROSITE" id="PS50878">
    <property type="entry name" value="RT_POL"/>
    <property type="match status" value="1"/>
</dbReference>
<dbReference type="InterPro" id="IPR052054">
    <property type="entry name" value="Oxidative_DNA_repair_enzyme"/>
</dbReference>
<dbReference type="SMART" id="SM00478">
    <property type="entry name" value="ENDO3c"/>
    <property type="match status" value="1"/>
</dbReference>
<evidence type="ECO:0000259" key="11">
    <source>
        <dbReference type="PROSITE" id="PS50878"/>
    </source>
</evidence>
<proteinExistence type="inferred from homology"/>
<dbReference type="SUPFAM" id="SSF48150">
    <property type="entry name" value="DNA-glycosylase"/>
    <property type="match status" value="1"/>
</dbReference>
<feature type="domain" description="Reverse transcriptase" evidence="11">
    <location>
        <begin position="460"/>
        <end position="740"/>
    </location>
</feature>
<dbReference type="PANTHER" id="PTHR10242">
    <property type="entry name" value="8-OXOGUANINE DNA GLYCOSYLASE"/>
    <property type="match status" value="1"/>
</dbReference>
<evidence type="ECO:0000256" key="4">
    <source>
        <dbReference type="ARBA" id="ARBA00022801"/>
    </source>
</evidence>
<dbReference type="InterPro" id="IPR043502">
    <property type="entry name" value="DNA/RNA_pol_sf"/>
</dbReference>
<dbReference type="Gene3D" id="3.30.310.40">
    <property type="match status" value="1"/>
</dbReference>
<dbReference type="InterPro" id="IPR012904">
    <property type="entry name" value="OGG_N"/>
</dbReference>
<evidence type="ECO:0000256" key="10">
    <source>
        <dbReference type="SAM" id="MobiDB-lite"/>
    </source>
</evidence>